<dbReference type="EMBL" id="JACETU010000001">
    <property type="protein sequence ID" value="KAF7439792.1"/>
    <property type="molecule type" value="Genomic_DNA"/>
</dbReference>
<dbReference type="VEuPathDB" id="FungiDB:PC9H_000128"/>
<sequence length="212" mass="22467">MTMLVFLAGSPDMALDLWSPPQPPKGKAMLDNVVLDPSFHLRLLLRLLNGEFLDLFRYTLEHLHYLSSDVDVDAPGIPGWKSWYGVGPVIPSKAAGDDSDVDAPGIPGWNPHAGVGPVIPSAAPSKVVKRDSDVDVPGIPGWKPIYGVGPAIPSQTSERDEENAGIPGWKPWYGVGPVVPSQTAESDAGIPGWKPVYGVGPIVTASPNSAHD</sequence>
<organism evidence="1 2">
    <name type="scientific">Pleurotus ostreatus</name>
    <name type="common">Oyster mushroom</name>
    <name type="synonym">White-rot fungus</name>
    <dbReference type="NCBI Taxonomy" id="5322"/>
    <lineage>
        <taxon>Eukaryota</taxon>
        <taxon>Fungi</taxon>
        <taxon>Dikarya</taxon>
        <taxon>Basidiomycota</taxon>
        <taxon>Agaricomycotina</taxon>
        <taxon>Agaricomycetes</taxon>
        <taxon>Agaricomycetidae</taxon>
        <taxon>Agaricales</taxon>
        <taxon>Pleurotineae</taxon>
        <taxon>Pleurotaceae</taxon>
        <taxon>Pleurotus</taxon>
    </lineage>
</organism>
<dbReference type="RefSeq" id="XP_036635636.1">
    <property type="nucleotide sequence ID" value="XM_036769791.1"/>
</dbReference>
<comment type="caution">
    <text evidence="1">The sequence shown here is derived from an EMBL/GenBank/DDBJ whole genome shotgun (WGS) entry which is preliminary data.</text>
</comment>
<keyword evidence="2" id="KW-1185">Reference proteome</keyword>
<evidence type="ECO:0000313" key="1">
    <source>
        <dbReference type="EMBL" id="KAF7439792.1"/>
    </source>
</evidence>
<dbReference type="OrthoDB" id="10327705at2759"/>
<proteinExistence type="predicted"/>
<evidence type="ECO:0000313" key="2">
    <source>
        <dbReference type="Proteomes" id="UP000623687"/>
    </source>
</evidence>
<dbReference type="Proteomes" id="UP000623687">
    <property type="component" value="Unassembled WGS sequence"/>
</dbReference>
<reference evidence="1" key="1">
    <citation type="submission" date="2019-07" db="EMBL/GenBank/DDBJ databases">
        <authorList>
            <person name="Palmer J.M."/>
        </authorList>
    </citation>
    <scope>NUCLEOTIDE SEQUENCE</scope>
    <source>
        <strain evidence="1">PC9</strain>
    </source>
</reference>
<dbReference type="AlphaFoldDB" id="A0A8H7DWC2"/>
<name>A0A8H7DWC2_PLEOS</name>
<dbReference type="GeneID" id="59369969"/>
<gene>
    <name evidence="1" type="ORF">PC9H_000128</name>
</gene>
<accession>A0A8H7DWC2</accession>
<protein>
    <submittedName>
        <fullName evidence="1">Uncharacterized protein</fullName>
    </submittedName>
</protein>